<comment type="caution">
    <text evidence="2">The sequence shown here is derived from an EMBL/GenBank/DDBJ whole genome shotgun (WGS) entry which is preliminary data.</text>
</comment>
<evidence type="ECO:0000313" key="2">
    <source>
        <dbReference type="EMBL" id="KAK3054275.1"/>
    </source>
</evidence>
<gene>
    <name evidence="2" type="ORF">LTR09_004543</name>
</gene>
<accession>A0AAJ0DHP9</accession>
<dbReference type="Proteomes" id="UP001271007">
    <property type="component" value="Unassembled WGS sequence"/>
</dbReference>
<feature type="coiled-coil region" evidence="1">
    <location>
        <begin position="162"/>
        <end position="189"/>
    </location>
</feature>
<organism evidence="2 3">
    <name type="scientific">Extremus antarcticus</name>
    <dbReference type="NCBI Taxonomy" id="702011"/>
    <lineage>
        <taxon>Eukaryota</taxon>
        <taxon>Fungi</taxon>
        <taxon>Dikarya</taxon>
        <taxon>Ascomycota</taxon>
        <taxon>Pezizomycotina</taxon>
        <taxon>Dothideomycetes</taxon>
        <taxon>Dothideomycetidae</taxon>
        <taxon>Mycosphaerellales</taxon>
        <taxon>Extremaceae</taxon>
        <taxon>Extremus</taxon>
    </lineage>
</organism>
<evidence type="ECO:0000256" key="1">
    <source>
        <dbReference type="SAM" id="Coils"/>
    </source>
</evidence>
<name>A0AAJ0DHP9_9PEZI</name>
<sequence>MAFPFEQAVKIDDMESTLNLPAPMLQVTTTEVDELAAHMASTISVTDFAVPPLDQFPRADSTPSITSRGRPTLQRNNSSFSAVSAISTISTFRTNLRGRSKSFLWSKDSSSKSSSTVHSPEIQAMIKREVLPDLDAVNKALETVNSSSDSSDEEKATCVIKLSALAAELEAARRDGKRLLNEAMQARSDGKYEICRANCLLIVHSRYAEIETRIYAYNILSTQASCVRQADRFLDNSAALVNGGNLCDVAKKERLLGVIALLRESAKKRAGKAPQTTAEEAATENQLSDTWYHRGSPKWQRSVVDEAVKNENGCTNLSLPDPATMDERSITPRAEKIFKWAGEGGKAKSNKIRTTEEILCSCGRQGRGQICLVHRL</sequence>
<keyword evidence="3" id="KW-1185">Reference proteome</keyword>
<reference evidence="2" key="1">
    <citation type="submission" date="2023-04" db="EMBL/GenBank/DDBJ databases">
        <title>Black Yeasts Isolated from many extreme environments.</title>
        <authorList>
            <person name="Coleine C."/>
            <person name="Stajich J.E."/>
            <person name="Selbmann L."/>
        </authorList>
    </citation>
    <scope>NUCLEOTIDE SEQUENCE</scope>
    <source>
        <strain evidence="2">CCFEE 5312</strain>
    </source>
</reference>
<dbReference type="AlphaFoldDB" id="A0AAJ0DHP9"/>
<protein>
    <submittedName>
        <fullName evidence="2">Uncharacterized protein</fullName>
    </submittedName>
</protein>
<keyword evidence="1" id="KW-0175">Coiled coil</keyword>
<dbReference type="EMBL" id="JAWDJX010000012">
    <property type="protein sequence ID" value="KAK3054275.1"/>
    <property type="molecule type" value="Genomic_DNA"/>
</dbReference>
<proteinExistence type="predicted"/>
<evidence type="ECO:0000313" key="3">
    <source>
        <dbReference type="Proteomes" id="UP001271007"/>
    </source>
</evidence>